<feature type="transmembrane region" description="Helical" evidence="2">
    <location>
        <begin position="98"/>
        <end position="120"/>
    </location>
</feature>
<evidence type="ECO:0000256" key="1">
    <source>
        <dbReference type="ARBA" id="ARBA00005773"/>
    </source>
</evidence>
<feature type="transmembrane region" description="Helical" evidence="2">
    <location>
        <begin position="390"/>
        <end position="411"/>
    </location>
</feature>
<evidence type="ECO:0000313" key="4">
    <source>
        <dbReference type="WBParaSite" id="SPAL_0000303100.1"/>
    </source>
</evidence>
<feature type="transmembrane region" description="Helical" evidence="2">
    <location>
        <begin position="72"/>
        <end position="92"/>
    </location>
</feature>
<reference evidence="4" key="1">
    <citation type="submission" date="2017-02" db="UniProtKB">
        <authorList>
            <consortium name="WormBaseParasite"/>
        </authorList>
    </citation>
    <scope>IDENTIFICATION</scope>
</reference>
<keyword evidence="3" id="KW-1185">Reference proteome</keyword>
<organism evidence="3 4">
    <name type="scientific">Strongyloides papillosus</name>
    <name type="common">Intestinal threadworm</name>
    <dbReference type="NCBI Taxonomy" id="174720"/>
    <lineage>
        <taxon>Eukaryota</taxon>
        <taxon>Metazoa</taxon>
        <taxon>Ecdysozoa</taxon>
        <taxon>Nematoda</taxon>
        <taxon>Chromadorea</taxon>
        <taxon>Rhabditida</taxon>
        <taxon>Tylenchina</taxon>
        <taxon>Panagrolaimomorpha</taxon>
        <taxon>Strongyloidoidea</taxon>
        <taxon>Strongyloididae</taxon>
        <taxon>Strongyloides</taxon>
    </lineage>
</organism>
<keyword evidence="2" id="KW-1133">Transmembrane helix</keyword>
<dbReference type="WBParaSite" id="SPAL_0000303100.1">
    <property type="protein sequence ID" value="SPAL_0000303100.1"/>
    <property type="gene ID" value="SPAL_0000303100"/>
</dbReference>
<feature type="transmembrane region" description="Helical" evidence="2">
    <location>
        <begin position="270"/>
        <end position="290"/>
    </location>
</feature>
<evidence type="ECO:0008006" key="5">
    <source>
        <dbReference type="Google" id="ProtNLM"/>
    </source>
</evidence>
<evidence type="ECO:0000256" key="2">
    <source>
        <dbReference type="SAM" id="Phobius"/>
    </source>
</evidence>
<feature type="transmembrane region" description="Helical" evidence="2">
    <location>
        <begin position="159"/>
        <end position="181"/>
    </location>
</feature>
<dbReference type="Gene3D" id="1.20.1250.20">
    <property type="entry name" value="MFS general substrate transporter like domains"/>
    <property type="match status" value="1"/>
</dbReference>
<dbReference type="SUPFAM" id="SSF103473">
    <property type="entry name" value="MFS general substrate transporter"/>
    <property type="match status" value="1"/>
</dbReference>
<keyword evidence="2" id="KW-0472">Membrane</keyword>
<name>A0A0N5BAG1_STREA</name>
<dbReference type="Pfam" id="PF01770">
    <property type="entry name" value="Folate_carrier"/>
    <property type="match status" value="1"/>
</dbReference>
<feature type="transmembrane region" description="Helical" evidence="2">
    <location>
        <begin position="229"/>
        <end position="250"/>
    </location>
</feature>
<feature type="transmembrane region" description="Helical" evidence="2">
    <location>
        <begin position="46"/>
        <end position="65"/>
    </location>
</feature>
<feature type="transmembrane region" description="Helical" evidence="2">
    <location>
        <begin position="132"/>
        <end position="153"/>
    </location>
</feature>
<dbReference type="AlphaFoldDB" id="A0A0N5BAG1"/>
<dbReference type="InterPro" id="IPR036259">
    <property type="entry name" value="MFS_trans_sf"/>
</dbReference>
<dbReference type="Proteomes" id="UP000046392">
    <property type="component" value="Unplaced"/>
</dbReference>
<dbReference type="CDD" id="cd06174">
    <property type="entry name" value="MFS"/>
    <property type="match status" value="1"/>
</dbReference>
<accession>A0A0N5BAG1</accession>
<dbReference type="GO" id="GO:0005886">
    <property type="term" value="C:plasma membrane"/>
    <property type="evidence" value="ECO:0007669"/>
    <property type="project" value="TreeGrafter"/>
</dbReference>
<keyword evidence="2" id="KW-0812">Transmembrane</keyword>
<feature type="transmembrane region" description="Helical" evidence="2">
    <location>
        <begin position="354"/>
        <end position="378"/>
    </location>
</feature>
<dbReference type="PANTHER" id="PTHR10686:SF18">
    <property type="entry name" value="IP11787P-RELATED"/>
    <property type="match status" value="1"/>
</dbReference>
<sequence>MKWYIITSCLLTFYGFLKEFRPTEPYLYDYQLNVQNISDSDLNNKIYPWWTYSYMIFLVPVFFFVDVLLYKVVLIVESLCYIGTWLLIIFGKSVESQIIMQVVYGGASATEIAYFAYIYSYFDEKYYRKLTIASRVSINLGKCISYFVAQFVIQHDPFGYSILNYISLGSLTLALIFAIFLPKIDWKKLRDNIEKHNKDIYIESYKDYAIYKIKSIWKLTKQLLRNQSIYIWSLWWILATCGNFQIGNYIQPLWASAKDYSTSEYNYNGLVEAICPLLSIITIFLTQWIISFKKCLSLISIIFAAGISFASLIIMSYSDSVFVMYSLYLLYRVLYQAMITVSQYEISINTDPSNLGFTFGINTFFALVLQSLLTFIVADKQVLSLPVRKQFFVYAYYHLFIFIMLIIYIIFKIIRKKI</sequence>
<feature type="transmembrane region" description="Helical" evidence="2">
    <location>
        <begin position="297"/>
        <end position="317"/>
    </location>
</feature>
<dbReference type="GO" id="GO:0090482">
    <property type="term" value="F:vitamin transmembrane transporter activity"/>
    <property type="evidence" value="ECO:0007669"/>
    <property type="project" value="InterPro"/>
</dbReference>
<dbReference type="InterPro" id="IPR002666">
    <property type="entry name" value="Folate_carrier"/>
</dbReference>
<feature type="transmembrane region" description="Helical" evidence="2">
    <location>
        <begin position="323"/>
        <end position="342"/>
    </location>
</feature>
<dbReference type="NCBIfam" id="TIGR00806">
    <property type="entry name" value="rfc"/>
    <property type="match status" value="1"/>
</dbReference>
<protein>
    <recommendedName>
        <fullName evidence="5">MFS domain-containing protein</fullName>
    </recommendedName>
</protein>
<proteinExistence type="inferred from homology"/>
<evidence type="ECO:0000313" key="3">
    <source>
        <dbReference type="Proteomes" id="UP000046392"/>
    </source>
</evidence>
<comment type="similarity">
    <text evidence="1">Belongs to the reduced folate carrier (RFC) transporter (TC 2.A.48) family.</text>
</comment>
<dbReference type="PANTHER" id="PTHR10686">
    <property type="entry name" value="FOLATE TRANSPORTER"/>
    <property type="match status" value="1"/>
</dbReference>